<dbReference type="Proteomes" id="UP000468687">
    <property type="component" value="Unassembled WGS sequence"/>
</dbReference>
<evidence type="ECO:0000313" key="5">
    <source>
        <dbReference type="EMBL" id="NEN80057.1"/>
    </source>
</evidence>
<keyword evidence="2" id="KW-1133">Transmembrane helix</keyword>
<dbReference type="InterPro" id="IPR050879">
    <property type="entry name" value="Acyltransferase_3"/>
</dbReference>
<feature type="transmembrane region" description="Helical" evidence="2">
    <location>
        <begin position="395"/>
        <end position="414"/>
    </location>
</feature>
<keyword evidence="5" id="KW-0012">Acyltransferase</keyword>
<feature type="domain" description="Acyltransferase 3" evidence="3">
    <location>
        <begin position="34"/>
        <end position="371"/>
    </location>
</feature>
<evidence type="ECO:0000256" key="1">
    <source>
        <dbReference type="SAM" id="MobiDB-lite"/>
    </source>
</evidence>
<name>A0A6P0HP94_9ACTN</name>
<evidence type="ECO:0000313" key="6">
    <source>
        <dbReference type="Proteomes" id="UP000468687"/>
    </source>
</evidence>
<feature type="transmembrane region" description="Helical" evidence="2">
    <location>
        <begin position="292"/>
        <end position="317"/>
    </location>
</feature>
<keyword evidence="2" id="KW-0812">Transmembrane</keyword>
<feature type="transmembrane region" description="Helical" evidence="2">
    <location>
        <begin position="56"/>
        <end position="79"/>
    </location>
</feature>
<keyword evidence="5" id="KW-0808">Transferase</keyword>
<dbReference type="Pfam" id="PF01757">
    <property type="entry name" value="Acyl_transf_3"/>
    <property type="match status" value="1"/>
</dbReference>
<protein>
    <submittedName>
        <fullName evidence="5">Acyltransferase</fullName>
    </submittedName>
</protein>
<organism evidence="5 6">
    <name type="scientific">Nocardioides zeae</name>
    <dbReference type="NCBI Taxonomy" id="1457234"/>
    <lineage>
        <taxon>Bacteria</taxon>
        <taxon>Bacillati</taxon>
        <taxon>Actinomycetota</taxon>
        <taxon>Actinomycetes</taxon>
        <taxon>Propionibacteriales</taxon>
        <taxon>Nocardioidaceae</taxon>
        <taxon>Nocardioides</taxon>
    </lineage>
</organism>
<dbReference type="EMBL" id="JAAGXA010000014">
    <property type="protein sequence ID" value="NEN80057.1"/>
    <property type="molecule type" value="Genomic_DNA"/>
</dbReference>
<dbReference type="PANTHER" id="PTHR23028">
    <property type="entry name" value="ACETYLTRANSFERASE"/>
    <property type="match status" value="1"/>
</dbReference>
<sequence length="733" mass="78579">MATTSGGSPRGAHRAPAPLKPGAAAPAPGDLRPDIQGLRTVAVGSVLLYHLWPNRLTGGFVGVDVFFVISGFLIGSHLLRELESTGRIRLGRFWARRAKRLLPASLLVLLVVTVAAHVVMPLSERTGVLKEVVGSAFYVQNWVLANEAVDYLAAGDAPSPIQHYWTLSTEEQFYILLPLILAALALLLRRRGGEGGEGGEGGSRRPRRVVVVPVLAVLASASLAYSIHLTTAEPGIAYFSTWTRAWEFLAGVLLAALAPRLPRWTREVLGWAGAAAVLVTVVTYTGETAFPGYAAALPVLGTVALLAAADAGPVALASRFRPVTWIGDLSYAIYLWHWPLIVLVPFVTEQPLRTVDKLGIAVVTVLLAWISTRFIEDPVRFSPRLLGGGRSARAVGAWMLAVTCVVAGSAFGGIRYAEHRQDELIAEANALLASADFRCLGAGQLVNDDCGDFGTVIVPDPSVAGRDDYNDGRCWAPYGVSDPQVCSLPLRDDTPEPPADAEPLRVLAVGDSHNNVFLPAYEEMYSELGWQIDVTGRAGCSWSTVPQGNSVGARRDECNEWKRNVADLLADSEPYDLIITTSLQSGFLAEPVDGETPEETTVRGLREAWESQIARGAVVVAIQDNPMMDKDVVQCVEREGLAAVTECAQPPSRAFAGYDAIAPAVEQTPGSALVSLRDLQCTERSCSPVIGNVAVYRDFTHMTATFVRTLTPFFVDRVLAAMDEAEASAPPNG</sequence>
<feature type="domain" description="SGNH" evidence="4">
    <location>
        <begin position="484"/>
        <end position="715"/>
    </location>
</feature>
<feature type="transmembrane region" description="Helical" evidence="2">
    <location>
        <begin position="172"/>
        <end position="188"/>
    </location>
</feature>
<evidence type="ECO:0000256" key="2">
    <source>
        <dbReference type="SAM" id="Phobius"/>
    </source>
</evidence>
<dbReference type="Pfam" id="PF19040">
    <property type="entry name" value="SGNH"/>
    <property type="match status" value="1"/>
</dbReference>
<feature type="region of interest" description="Disordered" evidence="1">
    <location>
        <begin position="1"/>
        <end position="26"/>
    </location>
</feature>
<dbReference type="GO" id="GO:0009103">
    <property type="term" value="P:lipopolysaccharide biosynthetic process"/>
    <property type="evidence" value="ECO:0007669"/>
    <property type="project" value="TreeGrafter"/>
</dbReference>
<dbReference type="AlphaFoldDB" id="A0A6P0HP94"/>
<keyword evidence="2" id="KW-0472">Membrane</keyword>
<comment type="caution">
    <text evidence="5">The sequence shown here is derived from an EMBL/GenBank/DDBJ whole genome shotgun (WGS) entry which is preliminary data.</text>
</comment>
<evidence type="ECO:0000259" key="4">
    <source>
        <dbReference type="Pfam" id="PF19040"/>
    </source>
</evidence>
<dbReference type="GO" id="GO:0016020">
    <property type="term" value="C:membrane"/>
    <property type="evidence" value="ECO:0007669"/>
    <property type="project" value="TreeGrafter"/>
</dbReference>
<dbReference type="GO" id="GO:0016747">
    <property type="term" value="F:acyltransferase activity, transferring groups other than amino-acyl groups"/>
    <property type="evidence" value="ECO:0007669"/>
    <property type="project" value="InterPro"/>
</dbReference>
<feature type="transmembrane region" description="Helical" evidence="2">
    <location>
        <begin position="209"/>
        <end position="229"/>
    </location>
</feature>
<feature type="transmembrane region" description="Helical" evidence="2">
    <location>
        <begin position="235"/>
        <end position="256"/>
    </location>
</feature>
<dbReference type="PANTHER" id="PTHR23028:SF53">
    <property type="entry name" value="ACYL_TRANSF_3 DOMAIN-CONTAINING PROTEIN"/>
    <property type="match status" value="1"/>
</dbReference>
<feature type="compositionally biased region" description="Low complexity" evidence="1">
    <location>
        <begin position="14"/>
        <end position="26"/>
    </location>
</feature>
<feature type="transmembrane region" description="Helical" evidence="2">
    <location>
        <begin position="329"/>
        <end position="346"/>
    </location>
</feature>
<feature type="transmembrane region" description="Helical" evidence="2">
    <location>
        <begin position="268"/>
        <end position="286"/>
    </location>
</feature>
<evidence type="ECO:0000259" key="3">
    <source>
        <dbReference type="Pfam" id="PF01757"/>
    </source>
</evidence>
<reference evidence="5 6" key="1">
    <citation type="journal article" date="2014" name="Int. J. Syst. Evol. Microbiol.">
        <title>Nocardioides zeae sp. nov., isolated from the stem of Zea mays.</title>
        <authorList>
            <person name="Glaeser S.P."/>
            <person name="McInroy J.A."/>
            <person name="Busse H.J."/>
            <person name="Kampfer P."/>
        </authorList>
    </citation>
    <scope>NUCLEOTIDE SEQUENCE [LARGE SCALE GENOMIC DNA]</scope>
    <source>
        <strain evidence="5 6">JCM 30728</strain>
    </source>
</reference>
<proteinExistence type="predicted"/>
<feature type="transmembrane region" description="Helical" evidence="2">
    <location>
        <begin position="358"/>
        <end position="375"/>
    </location>
</feature>
<dbReference type="InterPro" id="IPR002656">
    <property type="entry name" value="Acyl_transf_3_dom"/>
</dbReference>
<feature type="transmembrane region" description="Helical" evidence="2">
    <location>
        <begin position="100"/>
        <end position="120"/>
    </location>
</feature>
<accession>A0A6P0HP94</accession>
<gene>
    <name evidence="5" type="ORF">G3T38_17470</name>
</gene>
<keyword evidence="6" id="KW-1185">Reference proteome</keyword>
<dbReference type="RefSeq" id="WP_163773663.1">
    <property type="nucleotide sequence ID" value="NZ_JAAGXA010000014.1"/>
</dbReference>
<dbReference type="InterPro" id="IPR043968">
    <property type="entry name" value="SGNH"/>
</dbReference>